<comment type="caution">
    <text evidence="2">The sequence shown here is derived from an EMBL/GenBank/DDBJ whole genome shotgun (WGS) entry which is preliminary data.</text>
</comment>
<feature type="compositionally biased region" description="Basic residues" evidence="1">
    <location>
        <begin position="168"/>
        <end position="180"/>
    </location>
</feature>
<feature type="compositionally biased region" description="Basic residues" evidence="1">
    <location>
        <begin position="133"/>
        <end position="143"/>
    </location>
</feature>
<name>A0AAV0J3N6_9ROSI</name>
<dbReference type="EMBL" id="CAMGYJ010000004">
    <property type="protein sequence ID" value="CAI0404427.1"/>
    <property type="molecule type" value="Genomic_DNA"/>
</dbReference>
<protein>
    <submittedName>
        <fullName evidence="2">Uncharacterized protein</fullName>
    </submittedName>
</protein>
<dbReference type="Proteomes" id="UP001154282">
    <property type="component" value="Unassembled WGS sequence"/>
</dbReference>
<reference evidence="2" key="1">
    <citation type="submission" date="2022-08" db="EMBL/GenBank/DDBJ databases">
        <authorList>
            <person name="Gutierrez-Valencia J."/>
        </authorList>
    </citation>
    <scope>NUCLEOTIDE SEQUENCE</scope>
</reference>
<sequence length="245" mass="28729">FIFYTINVLSVIQYCINDTLKLTAIERTFALRPYKLEAFHSPHLHTIFTTIIPTQLFHTPKKPANTMAASSSSSAAAFLAAGLPVVGLQEISLRRNDQHGVHPYVVQRHHVPSALLQLPLRPRHQNPDQRQAPRLHRPRRRLILRQDHLRRHDQAPTVPRPQPTPVRGHARLRRGARRLRRPDPPVHRRDGRRQGRRQVPRRLPNDDQRRPDVGQRRLDRREHVQRRVRGERDGRRDEDGCERED</sequence>
<organism evidence="2 3">
    <name type="scientific">Linum tenue</name>
    <dbReference type="NCBI Taxonomy" id="586396"/>
    <lineage>
        <taxon>Eukaryota</taxon>
        <taxon>Viridiplantae</taxon>
        <taxon>Streptophyta</taxon>
        <taxon>Embryophyta</taxon>
        <taxon>Tracheophyta</taxon>
        <taxon>Spermatophyta</taxon>
        <taxon>Magnoliopsida</taxon>
        <taxon>eudicotyledons</taxon>
        <taxon>Gunneridae</taxon>
        <taxon>Pentapetalae</taxon>
        <taxon>rosids</taxon>
        <taxon>fabids</taxon>
        <taxon>Malpighiales</taxon>
        <taxon>Linaceae</taxon>
        <taxon>Linum</taxon>
    </lineage>
</organism>
<feature type="compositionally biased region" description="Basic and acidic residues" evidence="1">
    <location>
        <begin position="144"/>
        <end position="154"/>
    </location>
</feature>
<feature type="compositionally biased region" description="Basic and acidic residues" evidence="1">
    <location>
        <begin position="203"/>
        <end position="222"/>
    </location>
</feature>
<proteinExistence type="predicted"/>
<feature type="compositionally biased region" description="Basic residues" evidence="1">
    <location>
        <begin position="189"/>
        <end position="200"/>
    </location>
</feature>
<evidence type="ECO:0000256" key="1">
    <source>
        <dbReference type="SAM" id="MobiDB-lite"/>
    </source>
</evidence>
<feature type="region of interest" description="Disordered" evidence="1">
    <location>
        <begin position="118"/>
        <end position="245"/>
    </location>
</feature>
<evidence type="ECO:0000313" key="2">
    <source>
        <dbReference type="EMBL" id="CAI0404427.1"/>
    </source>
</evidence>
<accession>A0AAV0J3N6</accession>
<keyword evidence="3" id="KW-1185">Reference proteome</keyword>
<feature type="non-terminal residue" evidence="2">
    <location>
        <position position="1"/>
    </location>
</feature>
<evidence type="ECO:0000313" key="3">
    <source>
        <dbReference type="Proteomes" id="UP001154282"/>
    </source>
</evidence>
<dbReference type="AlphaFoldDB" id="A0AAV0J3N6"/>
<gene>
    <name evidence="2" type="ORF">LITE_LOCUS12461</name>
</gene>
<feature type="compositionally biased region" description="Basic and acidic residues" evidence="1">
    <location>
        <begin position="228"/>
        <end position="238"/>
    </location>
</feature>